<keyword evidence="3" id="KW-0472">Membrane</keyword>
<dbReference type="PANTHER" id="PTHR33116:SF80">
    <property type="entry name" value="REVERSE TRANSCRIPTASE ZINC-BINDING DOMAIN-CONTAINING PROTEIN"/>
    <property type="match status" value="1"/>
</dbReference>
<protein>
    <submittedName>
        <fullName evidence="5">Inactive ATP-dependent zinc metalloprotease FTSHI 5, chloroplastic</fullName>
    </submittedName>
</protein>
<feature type="region of interest" description="Disordered" evidence="2">
    <location>
        <begin position="40"/>
        <end position="60"/>
    </location>
</feature>
<gene>
    <name evidence="5" type="ORF">Sango_1126900</name>
</gene>
<comment type="caution">
    <text evidence="5">The sequence shown here is derived from an EMBL/GenBank/DDBJ whole genome shotgun (WGS) entry which is preliminary data.</text>
</comment>
<reference evidence="5" key="2">
    <citation type="journal article" date="2024" name="Plant">
        <title>Genomic evolution and insights into agronomic trait innovations of Sesamum species.</title>
        <authorList>
            <person name="Miao H."/>
            <person name="Wang L."/>
            <person name="Qu L."/>
            <person name="Liu H."/>
            <person name="Sun Y."/>
            <person name="Le M."/>
            <person name="Wang Q."/>
            <person name="Wei S."/>
            <person name="Zheng Y."/>
            <person name="Lin W."/>
            <person name="Duan Y."/>
            <person name="Cao H."/>
            <person name="Xiong S."/>
            <person name="Wang X."/>
            <person name="Wei L."/>
            <person name="Li C."/>
            <person name="Ma Q."/>
            <person name="Ju M."/>
            <person name="Zhao R."/>
            <person name="Li G."/>
            <person name="Mu C."/>
            <person name="Tian Q."/>
            <person name="Mei H."/>
            <person name="Zhang T."/>
            <person name="Gao T."/>
            <person name="Zhang H."/>
        </authorList>
    </citation>
    <scope>NUCLEOTIDE SEQUENCE</scope>
    <source>
        <strain evidence="5">K16</strain>
    </source>
</reference>
<evidence type="ECO:0000313" key="5">
    <source>
        <dbReference type="EMBL" id="KAK4400208.1"/>
    </source>
</evidence>
<sequence length="1380" mass="158803">MPDHTSDSNPVWCKLDRVLLNNDWLEAGFHCTAHFNRRDASPTTLRPHLSQGQGGGPSPARCTDTLESNPGDVTVRDSLGDLRKKATFLAEAERHFYFQKAKIHFLKQGDRNTKFFHDMVKRNAAKNSILAITKADGSIITSAPEIAQEFVSFYTSLLGTEDQTLPVDDEVFHWGPSLTSELASNLCRAITPAEVKTAVFQISDNKAPGPDGYTSCFFKKAWNIWGDLVCRAVMDFFRSGRMLRQLNHTIIALVPKSEHSPSVADYRPISCCNVIYKVITKIIADRLSPALMHLIDSSQAAFVGGRNITDNIFLAQEMVRQYSRKRISPRCTINVDLRKASTRSHGRSSPEYFTDFNFHPKCEKLKITHLLFADDLMLFSRGDLPSIRILMECLQEFRDVSGLAVNTAKSNIFTAGIQNDTLDEALAMTEFARGHMPVRYLGIPLAAQRLSITDYSPLVDQIAGCIRKWTAKSLSFAGRLELIRSVLQGVECFWLQVFPLPMAVIEKIHRLCRAFLWNSKRAPVAWEDICHPKEEGGLGVRHIQSWNVALLARVLWNIHCKADTLWAKWVNEVYLRGASLWDWQPKKDDSPLLRRLAEIRDRIITDFGSTEAAIRQMTEWTDRKGLVTSIAYEFQAEASKTTLESFYLEGIHTAQILIHSLAWTTGEWFGITRRMSTLLSAVKWLKKGKTGSSVQNKARHLALACTPALAAVAAAPPAAASELVLGGESEEKGHEYSRYTRRLLEDVSRLLTLIEEGKNAGKEDFATNIEEGLNQVKMTKRALQEEIMNGLHAEFETLKREKEELMDRSEKILDKVSKALREEENLLRIGKGGGDRIERLRDERMSWENKYNDILERIWDIEDLIAWKETMAFSIGVRELLFIERECEALVEDFLREMRRPKIQSKCTLRDIWYSLLGSDQLLLLAFGLMSSQCLRTLFTKLSKGEIWKELQDAHRQLQEQIILPSVVVNGDMESLSGQDSTDFALRIQKALRDSREMQKNLESQIRKTMKKHGEERRFIAITPPDEVVKGYPDIEMKWKFGRKEVVSGKAASLHLLHGWKKWRDDVKMDLKKSFLEDPELGKKYVAERQERILWDRDRVASRTWYNEQQNRWELDPIAVPYAISKKLVENARIRHDWAAMYVTLKGNDEEYFVDVKELEMLFEDFGGFDALYLRMLAAGIPTSVQLMWIPFSELDFSQQFLLLVNLCRQCFTELWRSNIVSFAKEWTLEKIRNINDDIMVMIVFPLVEFVIPYQVRMRLGMAWPEYADVSVGSTWYLKWQSEAETKFKSRKRDGFRWHFLFLVRTAIYGYVLFHVFQFLRRKVPRVLGFGPLRRNPNLRKLRRVLSVGSRPWEGYTDSYESLSYCSLASGFLLHHEQLI</sequence>
<evidence type="ECO:0000313" key="6">
    <source>
        <dbReference type="Proteomes" id="UP001289374"/>
    </source>
</evidence>
<evidence type="ECO:0000256" key="1">
    <source>
        <dbReference type="SAM" id="Coils"/>
    </source>
</evidence>
<keyword evidence="3" id="KW-1133">Transmembrane helix</keyword>
<feature type="domain" description="Reverse transcriptase" evidence="4">
    <location>
        <begin position="256"/>
        <end position="340"/>
    </location>
</feature>
<dbReference type="PANTHER" id="PTHR33116">
    <property type="entry name" value="REVERSE TRANSCRIPTASE ZINC-BINDING DOMAIN-CONTAINING PROTEIN-RELATED-RELATED"/>
    <property type="match status" value="1"/>
</dbReference>
<keyword evidence="5" id="KW-0378">Hydrolase</keyword>
<proteinExistence type="predicted"/>
<dbReference type="Proteomes" id="UP001289374">
    <property type="component" value="Unassembled WGS sequence"/>
</dbReference>
<evidence type="ECO:0000256" key="3">
    <source>
        <dbReference type="SAM" id="Phobius"/>
    </source>
</evidence>
<dbReference type="InterPro" id="IPR000477">
    <property type="entry name" value="RT_dom"/>
</dbReference>
<dbReference type="CDD" id="cd01650">
    <property type="entry name" value="RT_nLTR_like"/>
    <property type="match status" value="1"/>
</dbReference>
<reference evidence="5" key="1">
    <citation type="submission" date="2020-06" db="EMBL/GenBank/DDBJ databases">
        <authorList>
            <person name="Li T."/>
            <person name="Hu X."/>
            <person name="Zhang T."/>
            <person name="Song X."/>
            <person name="Zhang H."/>
            <person name="Dai N."/>
            <person name="Sheng W."/>
            <person name="Hou X."/>
            <person name="Wei L."/>
        </authorList>
    </citation>
    <scope>NUCLEOTIDE SEQUENCE</scope>
    <source>
        <strain evidence="5">K16</strain>
        <tissue evidence="5">Leaf</tissue>
    </source>
</reference>
<keyword evidence="3" id="KW-0812">Transmembrane</keyword>
<evidence type="ECO:0000256" key="2">
    <source>
        <dbReference type="SAM" id="MobiDB-lite"/>
    </source>
</evidence>
<feature type="transmembrane region" description="Helical" evidence="3">
    <location>
        <begin position="1298"/>
        <end position="1317"/>
    </location>
</feature>
<evidence type="ECO:0000259" key="4">
    <source>
        <dbReference type="Pfam" id="PF00078"/>
    </source>
</evidence>
<keyword evidence="5" id="KW-0645">Protease</keyword>
<accession>A0AAE1WV06</accession>
<dbReference type="EMBL" id="JACGWL010000006">
    <property type="protein sequence ID" value="KAK4400208.1"/>
    <property type="molecule type" value="Genomic_DNA"/>
</dbReference>
<keyword evidence="6" id="KW-1185">Reference proteome</keyword>
<keyword evidence="5" id="KW-0482">Metalloprotease</keyword>
<dbReference type="GO" id="GO:0008237">
    <property type="term" value="F:metallopeptidase activity"/>
    <property type="evidence" value="ECO:0007669"/>
    <property type="project" value="UniProtKB-KW"/>
</dbReference>
<organism evidence="5 6">
    <name type="scientific">Sesamum angolense</name>
    <dbReference type="NCBI Taxonomy" id="2727404"/>
    <lineage>
        <taxon>Eukaryota</taxon>
        <taxon>Viridiplantae</taxon>
        <taxon>Streptophyta</taxon>
        <taxon>Embryophyta</taxon>
        <taxon>Tracheophyta</taxon>
        <taxon>Spermatophyta</taxon>
        <taxon>Magnoliopsida</taxon>
        <taxon>eudicotyledons</taxon>
        <taxon>Gunneridae</taxon>
        <taxon>Pentapetalae</taxon>
        <taxon>asterids</taxon>
        <taxon>lamiids</taxon>
        <taxon>Lamiales</taxon>
        <taxon>Pedaliaceae</taxon>
        <taxon>Sesamum</taxon>
    </lineage>
</organism>
<keyword evidence="1" id="KW-0175">Coiled coil</keyword>
<name>A0AAE1WV06_9LAMI</name>
<dbReference type="Pfam" id="PF00078">
    <property type="entry name" value="RVT_1"/>
    <property type="match status" value="1"/>
</dbReference>
<feature type="coiled-coil region" evidence="1">
    <location>
        <begin position="766"/>
        <end position="857"/>
    </location>
</feature>